<dbReference type="SMART" id="SM00052">
    <property type="entry name" value="EAL"/>
    <property type="match status" value="1"/>
</dbReference>
<dbReference type="AlphaFoldDB" id="A0A9X2EF77"/>
<organism evidence="2 3">
    <name type="scientific">Sphingomicrobium sediminis</name>
    <dbReference type="NCBI Taxonomy" id="2950949"/>
    <lineage>
        <taxon>Bacteria</taxon>
        <taxon>Pseudomonadati</taxon>
        <taxon>Pseudomonadota</taxon>
        <taxon>Alphaproteobacteria</taxon>
        <taxon>Sphingomonadales</taxon>
        <taxon>Sphingomonadaceae</taxon>
        <taxon>Sphingomicrobium</taxon>
    </lineage>
</organism>
<evidence type="ECO:0000313" key="3">
    <source>
        <dbReference type="Proteomes" id="UP001155128"/>
    </source>
</evidence>
<dbReference type="GO" id="GO:0071111">
    <property type="term" value="F:cyclic-guanylate-specific phosphodiesterase activity"/>
    <property type="evidence" value="ECO:0007669"/>
    <property type="project" value="InterPro"/>
</dbReference>
<dbReference type="InterPro" id="IPR035919">
    <property type="entry name" value="EAL_sf"/>
</dbReference>
<dbReference type="SUPFAM" id="SSF141868">
    <property type="entry name" value="EAL domain-like"/>
    <property type="match status" value="1"/>
</dbReference>
<evidence type="ECO:0000259" key="1">
    <source>
        <dbReference type="PROSITE" id="PS50883"/>
    </source>
</evidence>
<dbReference type="PANTHER" id="PTHR33121">
    <property type="entry name" value="CYCLIC DI-GMP PHOSPHODIESTERASE PDEF"/>
    <property type="match status" value="1"/>
</dbReference>
<dbReference type="InterPro" id="IPR001633">
    <property type="entry name" value="EAL_dom"/>
</dbReference>
<dbReference type="Proteomes" id="UP001155128">
    <property type="component" value="Unassembled WGS sequence"/>
</dbReference>
<dbReference type="InterPro" id="IPR050706">
    <property type="entry name" value="Cyclic-di-GMP_PDE-like"/>
</dbReference>
<keyword evidence="3" id="KW-1185">Reference proteome</keyword>
<dbReference type="PROSITE" id="PS50883">
    <property type="entry name" value="EAL"/>
    <property type="match status" value="1"/>
</dbReference>
<sequence>MLSPKQRIGPARTEATQRDPALFEALVERAISIHYQPMIDLGTGRVIAAEALARWDGAGAGADRLFARAREAELDAALSRAIQFEALERAARWTGDLSKIGLSINILPSELLERDFVDIFLERVRGSGFDPSRLTVELVENGSIANHPEAARRLSRLRATGIRIAIDDFGTGYSSLAYLTSLPIDTLKIDRGLVAEIVGGEKDRIVVRALINLARELGLRTVVEGVENAAQLDLLAEWGADLYQGFLGSGPLDEDALGRFVGFANRKS</sequence>
<protein>
    <submittedName>
        <fullName evidence="2">EAL domain-containing protein</fullName>
    </submittedName>
</protein>
<accession>A0A9X2EF77</accession>
<dbReference type="RefSeq" id="WP_252112451.1">
    <property type="nucleotide sequence ID" value="NZ_JAMSHT010000001.1"/>
</dbReference>
<reference evidence="2" key="1">
    <citation type="submission" date="2022-06" db="EMBL/GenBank/DDBJ databases">
        <title>Sphingomicrobium sedimins sp. nov., a marine bacterium isolated from tidal flat.</title>
        <authorList>
            <person name="Kim C.-H."/>
            <person name="Yoo Y."/>
            <person name="Kim J.-J."/>
        </authorList>
    </citation>
    <scope>NUCLEOTIDE SEQUENCE</scope>
    <source>
        <strain evidence="2">GRR-S6-50</strain>
    </source>
</reference>
<dbReference type="CDD" id="cd01948">
    <property type="entry name" value="EAL"/>
    <property type="match status" value="1"/>
</dbReference>
<name>A0A9X2EF77_9SPHN</name>
<dbReference type="EMBL" id="JAMSHT010000001">
    <property type="protein sequence ID" value="MCM8556873.1"/>
    <property type="molecule type" value="Genomic_DNA"/>
</dbReference>
<comment type="caution">
    <text evidence="2">The sequence shown here is derived from an EMBL/GenBank/DDBJ whole genome shotgun (WGS) entry which is preliminary data.</text>
</comment>
<evidence type="ECO:0000313" key="2">
    <source>
        <dbReference type="EMBL" id="MCM8556873.1"/>
    </source>
</evidence>
<gene>
    <name evidence="2" type="ORF">NDO55_03460</name>
</gene>
<feature type="domain" description="EAL" evidence="1">
    <location>
        <begin position="15"/>
        <end position="265"/>
    </location>
</feature>
<dbReference type="Pfam" id="PF00563">
    <property type="entry name" value="EAL"/>
    <property type="match status" value="1"/>
</dbReference>
<dbReference type="Gene3D" id="3.20.20.450">
    <property type="entry name" value="EAL domain"/>
    <property type="match status" value="1"/>
</dbReference>
<dbReference type="PANTHER" id="PTHR33121:SF70">
    <property type="entry name" value="SIGNALING PROTEIN YKOW"/>
    <property type="match status" value="1"/>
</dbReference>
<proteinExistence type="predicted"/>